<evidence type="ECO:0000259" key="1">
    <source>
        <dbReference type="Pfam" id="PF06985"/>
    </source>
</evidence>
<dbReference type="OrthoDB" id="3486565at2759"/>
<dbReference type="RefSeq" id="XP_018040377.1">
    <property type="nucleotide sequence ID" value="XM_018173980.1"/>
</dbReference>
<feature type="non-terminal residue" evidence="2">
    <location>
        <position position="393"/>
    </location>
</feature>
<protein>
    <submittedName>
        <fullName evidence="2">HET-domain-containing protein</fullName>
    </submittedName>
</protein>
<keyword evidence="3" id="KW-1185">Reference proteome</keyword>
<dbReference type="Pfam" id="PF06985">
    <property type="entry name" value="HET"/>
    <property type="match status" value="1"/>
</dbReference>
<organism evidence="2 3">
    <name type="scientific">Paraphaeosphaeria sporulosa</name>
    <dbReference type="NCBI Taxonomy" id="1460663"/>
    <lineage>
        <taxon>Eukaryota</taxon>
        <taxon>Fungi</taxon>
        <taxon>Dikarya</taxon>
        <taxon>Ascomycota</taxon>
        <taxon>Pezizomycotina</taxon>
        <taxon>Dothideomycetes</taxon>
        <taxon>Pleosporomycetidae</taxon>
        <taxon>Pleosporales</taxon>
        <taxon>Massarineae</taxon>
        <taxon>Didymosphaeriaceae</taxon>
        <taxon>Paraphaeosphaeria</taxon>
    </lineage>
</organism>
<accession>A0A177CSW3</accession>
<dbReference type="InParanoid" id="A0A177CSW3"/>
<dbReference type="PANTHER" id="PTHR33112">
    <property type="entry name" value="DOMAIN PROTEIN, PUTATIVE-RELATED"/>
    <property type="match status" value="1"/>
</dbReference>
<dbReference type="InterPro" id="IPR010730">
    <property type="entry name" value="HET"/>
</dbReference>
<dbReference type="Proteomes" id="UP000077069">
    <property type="component" value="Unassembled WGS sequence"/>
</dbReference>
<dbReference type="EMBL" id="KV441549">
    <property type="protein sequence ID" value="OAG10012.1"/>
    <property type="molecule type" value="Genomic_DNA"/>
</dbReference>
<dbReference type="GeneID" id="28757466"/>
<dbReference type="STRING" id="1460663.A0A177CSW3"/>
<sequence>MIFQILIATGTLDPPHPHIDFKHHIPVSPLDKKCFDLVRSWAKECANHKICAKPAQVPLPKRVIEIPADLAQPCRLRAASHVQGHYVILSHCWGKSDIASKLKDSLISTFHNAIPYGELPKNFQDAIEITRCLGFRYLWIDALCISQDNAAEWAEEAPKMSSYYGLSTLMIAATVAEDSSKGILIDRHIKYSPAIGRQKEYCLRDERLSSLQDISNSALATRGWAAQERTLAPRILHYTTQQMIWECGNGFKFEASSLEYFIQVEDLDKSAIQPFVTNALQAPGRHKTVGGTTEETSIQESKRLAGWSSCVQNYTGRLLTFPSDKLYAISGVADILNHNGEMGEYLSGIWSKHFVAGLSWKRDSSTLLTTPPEYRAPSWSWASVDGAVFMEDI</sequence>
<dbReference type="PANTHER" id="PTHR33112:SF16">
    <property type="entry name" value="HETEROKARYON INCOMPATIBILITY DOMAIN-CONTAINING PROTEIN"/>
    <property type="match status" value="1"/>
</dbReference>
<proteinExistence type="predicted"/>
<evidence type="ECO:0000313" key="3">
    <source>
        <dbReference type="Proteomes" id="UP000077069"/>
    </source>
</evidence>
<feature type="domain" description="Heterokaryon incompatibility" evidence="1">
    <location>
        <begin position="86"/>
        <end position="228"/>
    </location>
</feature>
<reference evidence="2 3" key="1">
    <citation type="submission" date="2016-05" db="EMBL/GenBank/DDBJ databases">
        <title>Comparative analysis of secretome profiles of manganese(II)-oxidizing ascomycete fungi.</title>
        <authorList>
            <consortium name="DOE Joint Genome Institute"/>
            <person name="Zeiner C.A."/>
            <person name="Purvine S.O."/>
            <person name="Zink E.M."/>
            <person name="Wu S."/>
            <person name="Pasa-Tolic L."/>
            <person name="Chaput D.L."/>
            <person name="Haridas S."/>
            <person name="Grigoriev I.V."/>
            <person name="Santelli C.M."/>
            <person name="Hansel C.M."/>
        </authorList>
    </citation>
    <scope>NUCLEOTIDE SEQUENCE [LARGE SCALE GENOMIC DNA]</scope>
    <source>
        <strain evidence="2 3">AP3s5-JAC2a</strain>
    </source>
</reference>
<evidence type="ECO:0000313" key="2">
    <source>
        <dbReference type="EMBL" id="OAG10012.1"/>
    </source>
</evidence>
<name>A0A177CSW3_9PLEO</name>
<gene>
    <name evidence="2" type="ORF">CC84DRAFT_1082413</name>
</gene>
<dbReference type="AlphaFoldDB" id="A0A177CSW3"/>